<dbReference type="PANTHER" id="PTHR35936">
    <property type="entry name" value="MEMBRANE-BOUND LYTIC MUREIN TRANSGLYCOSYLASE F"/>
    <property type="match status" value="1"/>
</dbReference>
<comment type="similarity">
    <text evidence="1">Belongs to the bacterial solute-binding protein 3 family.</text>
</comment>
<dbReference type="AlphaFoldDB" id="A0A510XX70"/>
<dbReference type="Gene3D" id="3.40.190.10">
    <property type="entry name" value="Periplasmic binding protein-like II"/>
    <property type="match status" value="2"/>
</dbReference>
<name>A0A510XX70_9GAMM</name>
<comment type="caution">
    <text evidence="5">The sequence shown here is derived from an EMBL/GenBank/DDBJ whole genome shotgun (WGS) entry which is preliminary data.</text>
</comment>
<evidence type="ECO:0000256" key="3">
    <source>
        <dbReference type="SAM" id="SignalP"/>
    </source>
</evidence>
<gene>
    <name evidence="5" type="ORF">PES01_24430</name>
</gene>
<feature type="chain" id="PRO_5021765431" description="Solute-binding protein family 3/N-terminal domain-containing protein" evidence="3">
    <location>
        <begin position="22"/>
        <end position="252"/>
    </location>
</feature>
<dbReference type="EMBL" id="BJUM01000023">
    <property type="protein sequence ID" value="GEK55598.1"/>
    <property type="molecule type" value="Genomic_DNA"/>
</dbReference>
<dbReference type="Pfam" id="PF00497">
    <property type="entry name" value="SBP_bac_3"/>
    <property type="match status" value="1"/>
</dbReference>
<dbReference type="InterPro" id="IPR001638">
    <property type="entry name" value="Solute-binding_3/MltF_N"/>
</dbReference>
<protein>
    <recommendedName>
        <fullName evidence="4">Solute-binding protein family 3/N-terminal domain-containing protein</fullName>
    </recommendedName>
</protein>
<reference evidence="5 6" key="1">
    <citation type="submission" date="2019-07" db="EMBL/GenBank/DDBJ databases">
        <title>Whole genome shotgun sequence of Pseudoalteromonas espejiana NBRC 102222.</title>
        <authorList>
            <person name="Hosoyama A."/>
            <person name="Uohara A."/>
            <person name="Ohji S."/>
            <person name="Ichikawa N."/>
        </authorList>
    </citation>
    <scope>NUCLEOTIDE SEQUENCE [LARGE SCALE GENOMIC DNA]</scope>
    <source>
        <strain evidence="5 6">NBRC 102222</strain>
    </source>
</reference>
<evidence type="ECO:0000313" key="5">
    <source>
        <dbReference type="EMBL" id="GEK55598.1"/>
    </source>
</evidence>
<dbReference type="PANTHER" id="PTHR35936:SF25">
    <property type="entry name" value="ABC TRANSPORTER SUBSTRATE-BINDING PROTEIN"/>
    <property type="match status" value="1"/>
</dbReference>
<proteinExistence type="inferred from homology"/>
<keyword evidence="6" id="KW-1185">Reference proteome</keyword>
<dbReference type="Proteomes" id="UP000321419">
    <property type="component" value="Unassembled WGS sequence"/>
</dbReference>
<feature type="signal peptide" evidence="3">
    <location>
        <begin position="1"/>
        <end position="21"/>
    </location>
</feature>
<evidence type="ECO:0000256" key="1">
    <source>
        <dbReference type="ARBA" id="ARBA00010333"/>
    </source>
</evidence>
<dbReference type="RefSeq" id="WP_089348793.1">
    <property type="nucleotide sequence ID" value="NZ_BJUM01000023.1"/>
</dbReference>
<evidence type="ECO:0000313" key="6">
    <source>
        <dbReference type="Proteomes" id="UP000321419"/>
    </source>
</evidence>
<accession>A0A510XX70</accession>
<keyword evidence="2 3" id="KW-0732">Signal</keyword>
<feature type="domain" description="Solute-binding protein family 3/N-terminal" evidence="4">
    <location>
        <begin position="37"/>
        <end position="243"/>
    </location>
</feature>
<evidence type="ECO:0000259" key="4">
    <source>
        <dbReference type="Pfam" id="PF00497"/>
    </source>
</evidence>
<evidence type="ECO:0000256" key="2">
    <source>
        <dbReference type="ARBA" id="ARBA00022729"/>
    </source>
</evidence>
<organism evidence="5 6">
    <name type="scientific">Pseudoalteromonas espejiana</name>
    <dbReference type="NCBI Taxonomy" id="28107"/>
    <lineage>
        <taxon>Bacteria</taxon>
        <taxon>Pseudomonadati</taxon>
        <taxon>Pseudomonadota</taxon>
        <taxon>Gammaproteobacteria</taxon>
        <taxon>Alteromonadales</taxon>
        <taxon>Pseudoalteromonadaceae</taxon>
        <taxon>Pseudoalteromonas</taxon>
    </lineage>
</organism>
<sequence length="252" mass="28908">MFFLKLFLPLFILQLATFAFAKSNSAVLKYNVSASGNHYPFYTSNPLKPGILPEVITAIMAQAEITANHVDLPTKRITKYLENEYIDFDVITLKWLPEKERNNPRFIFSDPIIPATEMIVALPEQVAQFQSKQSLYGKNVGTVLGYYYHDDELFNRVDFPSEKELMLALARKRIDVAIMGIHTAVYWSKQLNVKTEFGAEHSHGYLRVRLLAKHKALLPKVNQALEHLHSSGFIKSIENKYIEHIPSQIIRD</sequence>
<dbReference type="SUPFAM" id="SSF53850">
    <property type="entry name" value="Periplasmic binding protein-like II"/>
    <property type="match status" value="1"/>
</dbReference>
<dbReference type="OrthoDB" id="8454826at2"/>